<keyword evidence="4" id="KW-1185">Reference proteome</keyword>
<dbReference type="InterPro" id="IPR011059">
    <property type="entry name" value="Metal-dep_hydrolase_composite"/>
</dbReference>
<feature type="domain" description="Amidohydrolase-related" evidence="2">
    <location>
        <begin position="54"/>
        <end position="407"/>
    </location>
</feature>
<protein>
    <submittedName>
        <fullName evidence="3">Ethylammeline chlorohydrolase</fullName>
    </submittedName>
</protein>
<dbReference type="Gene3D" id="3.20.20.140">
    <property type="entry name" value="Metal-dependent hydrolases"/>
    <property type="match status" value="1"/>
</dbReference>
<accession>A0A1B2HHJ0</accession>
<sequence length="437" mass="45549">MSLRLHAPVVLPCDPTCSVLRDAVVDVVDGRITHVGELSSAPAFDGEVRKLSGILLPGLVNTHAHSPMTVLRGLGSDLPLLRWLQEHMWPNEAQMTPADIGTGMLLGAVEMLRHGVTTSAEMYFHGPELVSSVLQAGSRVVFGGAILDVPGMDWKALTDEISAWIDADGLRFGPGDRVELAYGPHSAYTLSAAQLTSIAAEARERGALFMVHVAESPFEDEAARAEFGSVPALMKASDVLGGRVLSAHSVHLSDDDIALYASFGVGVAHCPASNAKLASGIARVRDLLDAGVNVGLGTDGPASSDDLDLLGAARLAALFARVSAMDATALGAAQALLMATRGGASALGRDDIGALEAGRWADVVHIDADDPAFSTGLDAPDEQLLANLVWAAGSRRVTDVWVAGDQVVAGGESTRVDRQEAQAGVTAVARRLRSVNL</sequence>
<evidence type="ECO:0000256" key="1">
    <source>
        <dbReference type="ARBA" id="ARBA00022801"/>
    </source>
</evidence>
<dbReference type="Proteomes" id="UP000093053">
    <property type="component" value="Chromosome"/>
</dbReference>
<reference evidence="3 4" key="1">
    <citation type="submission" date="2016-07" db="EMBL/GenBank/DDBJ databases">
        <title>Complete genome sequence of the Lentzea guizhouensis DHS C013.</title>
        <authorList>
            <person name="Cao C."/>
        </authorList>
    </citation>
    <scope>NUCLEOTIDE SEQUENCE [LARGE SCALE GENOMIC DNA]</scope>
    <source>
        <strain evidence="3 4">DHS C013</strain>
    </source>
</reference>
<dbReference type="SUPFAM" id="SSF51338">
    <property type="entry name" value="Composite domain of metallo-dependent hydrolases"/>
    <property type="match status" value="1"/>
</dbReference>
<dbReference type="InterPro" id="IPR006680">
    <property type="entry name" value="Amidohydro-rel"/>
</dbReference>
<dbReference type="Pfam" id="PF01979">
    <property type="entry name" value="Amidohydro_1"/>
    <property type="match status" value="1"/>
</dbReference>
<proteinExistence type="predicted"/>
<dbReference type="RefSeq" id="WP_065915566.1">
    <property type="nucleotide sequence ID" value="NZ_CP016793.1"/>
</dbReference>
<evidence type="ECO:0000259" key="2">
    <source>
        <dbReference type="Pfam" id="PF01979"/>
    </source>
</evidence>
<keyword evidence="1 3" id="KW-0378">Hydrolase</keyword>
<dbReference type="AlphaFoldDB" id="A0A1B2HHJ0"/>
<dbReference type="OrthoDB" id="3189065at2"/>
<dbReference type="InterPro" id="IPR050287">
    <property type="entry name" value="MTA/SAH_deaminase"/>
</dbReference>
<dbReference type="PANTHER" id="PTHR43794:SF11">
    <property type="entry name" value="AMIDOHYDROLASE-RELATED DOMAIN-CONTAINING PROTEIN"/>
    <property type="match status" value="1"/>
</dbReference>
<dbReference type="InterPro" id="IPR032466">
    <property type="entry name" value="Metal_Hydrolase"/>
</dbReference>
<dbReference type="KEGG" id="led:BBK82_14955"/>
<organism evidence="3 4">
    <name type="scientific">Lentzea guizhouensis</name>
    <dbReference type="NCBI Taxonomy" id="1586287"/>
    <lineage>
        <taxon>Bacteria</taxon>
        <taxon>Bacillati</taxon>
        <taxon>Actinomycetota</taxon>
        <taxon>Actinomycetes</taxon>
        <taxon>Pseudonocardiales</taxon>
        <taxon>Pseudonocardiaceae</taxon>
        <taxon>Lentzea</taxon>
    </lineage>
</organism>
<dbReference type="SUPFAM" id="SSF51556">
    <property type="entry name" value="Metallo-dependent hydrolases"/>
    <property type="match status" value="1"/>
</dbReference>
<name>A0A1B2HHJ0_9PSEU</name>
<evidence type="ECO:0000313" key="4">
    <source>
        <dbReference type="Proteomes" id="UP000093053"/>
    </source>
</evidence>
<dbReference type="STRING" id="1586287.BBK82_14955"/>
<evidence type="ECO:0000313" key="3">
    <source>
        <dbReference type="EMBL" id="ANZ37172.1"/>
    </source>
</evidence>
<dbReference type="Gene3D" id="2.30.40.10">
    <property type="entry name" value="Urease, subunit C, domain 1"/>
    <property type="match status" value="1"/>
</dbReference>
<gene>
    <name evidence="3" type="ORF">BBK82_14955</name>
</gene>
<dbReference type="PANTHER" id="PTHR43794">
    <property type="entry name" value="AMINOHYDROLASE SSNA-RELATED"/>
    <property type="match status" value="1"/>
</dbReference>
<dbReference type="EMBL" id="CP016793">
    <property type="protein sequence ID" value="ANZ37172.1"/>
    <property type="molecule type" value="Genomic_DNA"/>
</dbReference>
<dbReference type="GO" id="GO:0016810">
    <property type="term" value="F:hydrolase activity, acting on carbon-nitrogen (but not peptide) bonds"/>
    <property type="evidence" value="ECO:0007669"/>
    <property type="project" value="InterPro"/>
</dbReference>